<feature type="domain" description="Peptidase M28" evidence="4">
    <location>
        <begin position="358"/>
        <end position="457"/>
    </location>
</feature>
<dbReference type="PANTHER" id="PTHR10404:SF46">
    <property type="entry name" value="VACUOLAR PROTEIN SORTING-ASSOCIATED PROTEIN 70"/>
    <property type="match status" value="1"/>
</dbReference>
<dbReference type="Pfam" id="PF04389">
    <property type="entry name" value="Peptidase_M28"/>
    <property type="match status" value="1"/>
</dbReference>
<dbReference type="SUPFAM" id="SSF47672">
    <property type="entry name" value="Transferrin receptor-like dimerisation domain"/>
    <property type="match status" value="1"/>
</dbReference>
<dbReference type="VEuPathDB" id="FungiDB:DIURU_002255"/>
<dbReference type="InterPro" id="IPR039373">
    <property type="entry name" value="Peptidase_M28B"/>
</dbReference>
<keyword evidence="3" id="KW-0472">Membrane</keyword>
<feature type="region of interest" description="Disordered" evidence="2">
    <location>
        <begin position="1"/>
        <end position="55"/>
    </location>
</feature>
<dbReference type="InterPro" id="IPR046450">
    <property type="entry name" value="PA_dom_sf"/>
</dbReference>
<protein>
    <recommendedName>
        <fullName evidence="4">Peptidase M28 domain-containing protein</fullName>
    </recommendedName>
</protein>
<dbReference type="EMBL" id="SWFT01000066">
    <property type="protein sequence ID" value="KAA8903743.1"/>
    <property type="molecule type" value="Genomic_DNA"/>
</dbReference>
<dbReference type="SUPFAM" id="SSF53187">
    <property type="entry name" value="Zn-dependent exopeptidases"/>
    <property type="match status" value="1"/>
</dbReference>
<evidence type="ECO:0000256" key="2">
    <source>
        <dbReference type="SAM" id="MobiDB-lite"/>
    </source>
</evidence>
<reference evidence="5 6" key="1">
    <citation type="submission" date="2019-07" db="EMBL/GenBank/DDBJ databases">
        <title>Genome assembly of two rare yeast pathogens: Diutina rugosa and Trichomonascus ciferrii.</title>
        <authorList>
            <person name="Mixao V."/>
            <person name="Saus E."/>
            <person name="Hansen A."/>
            <person name="Lass-Flor C."/>
            <person name="Gabaldon T."/>
        </authorList>
    </citation>
    <scope>NUCLEOTIDE SEQUENCE [LARGE SCALE GENOMIC DNA]</scope>
    <source>
        <strain evidence="5 6">CBS 613</strain>
    </source>
</reference>
<dbReference type="RefSeq" id="XP_034012949.1">
    <property type="nucleotide sequence ID" value="XM_034154886.1"/>
</dbReference>
<feature type="compositionally biased region" description="Polar residues" evidence="2">
    <location>
        <begin position="12"/>
        <end position="42"/>
    </location>
</feature>
<keyword evidence="6" id="KW-1185">Reference proteome</keyword>
<dbReference type="AlphaFoldDB" id="A0A642UR99"/>
<keyword evidence="3" id="KW-1133">Transmembrane helix</keyword>
<dbReference type="Proteomes" id="UP000449547">
    <property type="component" value="Unassembled WGS sequence"/>
</dbReference>
<dbReference type="GeneID" id="54780906"/>
<proteinExistence type="inferred from homology"/>
<dbReference type="InterPro" id="IPR036757">
    <property type="entry name" value="TFR-like_dimer_dom_sf"/>
</dbReference>
<dbReference type="PANTHER" id="PTHR10404">
    <property type="entry name" value="N-ACETYLATED-ALPHA-LINKED ACIDIC DIPEPTIDASE"/>
    <property type="match status" value="1"/>
</dbReference>
<gene>
    <name evidence="5" type="ORF">DIURU_002255</name>
</gene>
<organism evidence="5 6">
    <name type="scientific">Diutina rugosa</name>
    <name type="common">Yeast</name>
    <name type="synonym">Candida rugosa</name>
    <dbReference type="NCBI Taxonomy" id="5481"/>
    <lineage>
        <taxon>Eukaryota</taxon>
        <taxon>Fungi</taxon>
        <taxon>Dikarya</taxon>
        <taxon>Ascomycota</taxon>
        <taxon>Saccharomycotina</taxon>
        <taxon>Pichiomycetes</taxon>
        <taxon>Debaryomycetaceae</taxon>
        <taxon>Diutina</taxon>
    </lineage>
</organism>
<dbReference type="Gene3D" id="3.40.630.10">
    <property type="entry name" value="Zn peptidases"/>
    <property type="match status" value="1"/>
</dbReference>
<feature type="transmembrane region" description="Helical" evidence="3">
    <location>
        <begin position="64"/>
        <end position="82"/>
    </location>
</feature>
<dbReference type="OMA" id="YYSYDWL"/>
<dbReference type="Gene3D" id="3.50.30.30">
    <property type="match status" value="1"/>
</dbReference>
<accession>A0A642UR99</accession>
<evidence type="ECO:0000313" key="6">
    <source>
        <dbReference type="Proteomes" id="UP000449547"/>
    </source>
</evidence>
<comment type="similarity">
    <text evidence="1">Belongs to the peptidase M28 family. M28B subfamily.</text>
</comment>
<evidence type="ECO:0000313" key="5">
    <source>
        <dbReference type="EMBL" id="KAA8903743.1"/>
    </source>
</evidence>
<dbReference type="OrthoDB" id="5841748at2759"/>
<comment type="caution">
    <text evidence="5">The sequence shown here is derived from an EMBL/GenBank/DDBJ whole genome shotgun (WGS) entry which is preliminary data.</text>
</comment>
<name>A0A642UR99_DIURU</name>
<dbReference type="GO" id="GO:0004180">
    <property type="term" value="F:carboxypeptidase activity"/>
    <property type="evidence" value="ECO:0007669"/>
    <property type="project" value="TreeGrafter"/>
</dbReference>
<sequence>MSNTRPIEGQTHPVSDTAVPTNETTSETTPLLDSEAQAASSGAVTAETEEVVEKPPPRLSARRSIWAIFLGLIALLILHLFFRQRTSVMRDFRRWHGLHFPYVDVKTSFLQYTGIANQSSSHEQASYIGEWVEQLSELRRQSPVNLASSDNSDLTQFVFDQFKQLGLTTEIRKTSVNGLDTPVDSGIWLKANDTELYHSSLRERPRDPTPAYYGFGVDGTVEGDYVWLNYGTAKDYEKVDVTDKIVILRLRTNNTTPVSELVHTAASRGASAVLVYVDVTDHSSWRARSAIPRATLTDIFGAQPPIVALPVAYNDIKPILDTFDRNEAQELEAVPQPGYILRVSAQFDTPDEDRTVKNVVGTLPGVMSDGKVVVGAARDAFGNADGVNNHAIIFEIIRHLQELKRIGWRPMRTIEFISWDASNNGLVGSRHFVSNSKYEHLVGYINVEPQPVTGNQFHVDASPLLYHLINSTSRFIPVPLTLLHKTDEDDDNDDYDDIYDNRTTLHEVWKQQSSLGANDVVSQLTGIDAYTVGVGLNCPVINVKFTANSTEPYVANSNLFGLEWMQSENVDTDYERHLSLVRHLGLLTISMSEREIVEYGVEHYMRRLADYLRHWHAHANPKDLEATVATSSFSGWQLASRFDTDTVTVEDIYQQVTKLLDKAVATGAEIDAVSDEALQGVRTDYAWYRYHKKLLHYAQFKASNYRLLRIEAGFKLEERDRHYLHVDGDTSWDHVVYAPGQQAFPGLWGANGDSDAVARWLVVVYDKMYRYHDYRVI</sequence>
<evidence type="ECO:0000256" key="3">
    <source>
        <dbReference type="SAM" id="Phobius"/>
    </source>
</evidence>
<dbReference type="InterPro" id="IPR007484">
    <property type="entry name" value="Peptidase_M28"/>
</dbReference>
<evidence type="ECO:0000259" key="4">
    <source>
        <dbReference type="Pfam" id="PF04389"/>
    </source>
</evidence>
<evidence type="ECO:0000256" key="1">
    <source>
        <dbReference type="ARBA" id="ARBA00005634"/>
    </source>
</evidence>
<keyword evidence="3" id="KW-0812">Transmembrane</keyword>
<dbReference type="SUPFAM" id="SSF52025">
    <property type="entry name" value="PA domain"/>
    <property type="match status" value="1"/>
</dbReference>